<name>A0A8H3GJN0_9AGAM</name>
<dbReference type="GO" id="GO:0000981">
    <property type="term" value="F:DNA-binding transcription factor activity, RNA polymerase II-specific"/>
    <property type="evidence" value="ECO:0007669"/>
    <property type="project" value="InterPro"/>
</dbReference>
<evidence type="ECO:0000256" key="3">
    <source>
        <dbReference type="SAM" id="MobiDB-lite"/>
    </source>
</evidence>
<keyword evidence="2" id="KW-0539">Nucleus</keyword>
<proteinExistence type="predicted"/>
<dbReference type="InterPro" id="IPR021858">
    <property type="entry name" value="Fun_TF"/>
</dbReference>
<accession>A0A8H3GJN0</accession>
<dbReference type="InterPro" id="IPR001138">
    <property type="entry name" value="Zn2Cys6_DnaBD"/>
</dbReference>
<dbReference type="Pfam" id="PF11951">
    <property type="entry name" value="Fungal_trans_2"/>
    <property type="match status" value="1"/>
</dbReference>
<evidence type="ECO:0000313" key="4">
    <source>
        <dbReference type="EMBL" id="CAE6452787.1"/>
    </source>
</evidence>
<comment type="caution">
    <text evidence="4">The sequence shown here is derived from an EMBL/GenBank/DDBJ whole genome shotgun (WGS) entry which is preliminary data.</text>
</comment>
<dbReference type="CDD" id="cd00067">
    <property type="entry name" value="GAL4"/>
    <property type="match status" value="1"/>
</dbReference>
<comment type="subcellular location">
    <subcellularLocation>
        <location evidence="1">Nucleus</location>
    </subcellularLocation>
</comment>
<organism evidence="4 5">
    <name type="scientific">Rhizoctonia solani</name>
    <dbReference type="NCBI Taxonomy" id="456999"/>
    <lineage>
        <taxon>Eukaryota</taxon>
        <taxon>Fungi</taxon>
        <taxon>Dikarya</taxon>
        <taxon>Basidiomycota</taxon>
        <taxon>Agaricomycotina</taxon>
        <taxon>Agaricomycetes</taxon>
        <taxon>Cantharellales</taxon>
        <taxon>Ceratobasidiaceae</taxon>
        <taxon>Rhizoctonia</taxon>
    </lineage>
</organism>
<evidence type="ECO:0000256" key="2">
    <source>
        <dbReference type="ARBA" id="ARBA00023242"/>
    </source>
</evidence>
<dbReference type="PANTHER" id="PTHR37534:SF46">
    <property type="entry name" value="ZN(II)2CYS6 TRANSCRIPTION FACTOR (EUROFUNG)"/>
    <property type="match status" value="1"/>
</dbReference>
<evidence type="ECO:0000313" key="5">
    <source>
        <dbReference type="Proteomes" id="UP000663846"/>
    </source>
</evidence>
<feature type="region of interest" description="Disordered" evidence="3">
    <location>
        <begin position="69"/>
        <end position="90"/>
    </location>
</feature>
<evidence type="ECO:0000256" key="1">
    <source>
        <dbReference type="ARBA" id="ARBA00004123"/>
    </source>
</evidence>
<dbReference type="GO" id="GO:0005634">
    <property type="term" value="C:nucleus"/>
    <property type="evidence" value="ECO:0007669"/>
    <property type="project" value="UniProtKB-SubCell"/>
</dbReference>
<reference evidence="4" key="1">
    <citation type="submission" date="2021-01" db="EMBL/GenBank/DDBJ databases">
        <authorList>
            <person name="Kaushik A."/>
        </authorList>
    </citation>
    <scope>NUCLEOTIDE SEQUENCE</scope>
    <source>
        <strain evidence="4">AG1-1C</strain>
    </source>
</reference>
<dbReference type="GO" id="GO:0008270">
    <property type="term" value="F:zinc ion binding"/>
    <property type="evidence" value="ECO:0007669"/>
    <property type="project" value="InterPro"/>
</dbReference>
<gene>
    <name evidence="4" type="ORF">RDB_LOCUS148041</name>
</gene>
<dbReference type="Proteomes" id="UP000663846">
    <property type="component" value="Unassembled WGS sequence"/>
</dbReference>
<dbReference type="PANTHER" id="PTHR37534">
    <property type="entry name" value="TRANSCRIPTIONAL ACTIVATOR PROTEIN UGA3"/>
    <property type="match status" value="1"/>
</dbReference>
<sequence>MLLLVANAGICGSAPRVQHFTSEWSPLNILPVYHVSSINYWMLSVRKKCDETKPKCTKRGQECEYEYIESSGTKKRTKPAPRPASELANNTSEQLSGSIIIPEPTNPTVLPDALDGLFDQPLAPSLDVAQPFNTDWESTLYGPATIPLLDPFAIRAIGSPSLVFEQPVASRNLTPIQANLFDALFSLGETDYSKQSVLSNSEITVAFSTPATDLNSYTQHPSGAGSCHLIGSASNPHIDNYEEDEEDLEGVGEILCRTPVILDPMVDSNSLTFVLHSYAQWMRLAIFDPFSIAPTVQEDIISRFLGCPRSRSRLLLVSKVIRKLVKSWDLDEGGKTVLSSLRDQIWQNIIGYRAQGLLSDEEERKRAAAALDQTTELLSLHVVSSPLVYTLRLLRSAAPVFVSACPPPHLPDMVELLLEADINLRHFAVMDVGTSITTGRSHLCRYHIPWSLEICDKFVQKREDQGLRWLAGVPDQFILLFGYMNNLREAAIATRTQVDSRIIEQIEEDMKVIVIPQCESKDPSVAIARMVVQECWREVVFIFLYMAVCGADALDPRVEKAQRGFMRLVKGVKPGRNPDAFLVVPMIIAGVATMKSSHRQIIISRILSRPEFTNPNTAVNDYLRMLEDIWARTQAEARVARWEDLREACRRVTGV</sequence>
<protein>
    <submittedName>
        <fullName evidence="4">Uncharacterized protein</fullName>
    </submittedName>
</protein>
<dbReference type="EMBL" id="CAJMWS010000584">
    <property type="protein sequence ID" value="CAE6452787.1"/>
    <property type="molecule type" value="Genomic_DNA"/>
</dbReference>
<dbReference type="AlphaFoldDB" id="A0A8H3GJN0"/>